<dbReference type="Pfam" id="PF00391">
    <property type="entry name" value="PEP-utilizers"/>
    <property type="match status" value="1"/>
</dbReference>
<feature type="domain" description="Pyruvate phosphate dikinase AMP/ATP-binding" evidence="3">
    <location>
        <begin position="19"/>
        <end position="314"/>
    </location>
</feature>
<sequence>MSQVSTLPLTAERATDGELTGGKAANLARLAGAGLPVPDGFCVTTAAYHDAVDGTAVPDLVDRLDGLEPGEPDAADLGERLRSAIREAPVSERVRAAVTEQLSAFPADAAFAVRSSATAEDLPGASFAGQHETVLDVSGPEAVVAAVRACQASLFTDRAIAYRARNGIDHGEVSMAVVVQEMVDADASGIAFTADPVTGTRTVTTIDAGYGLGEAQVGGRVTADTVRVDERSGEILDYRVGEPEQAVRPTGGGGTERVPVSEADSTGRVLTDDQVLTLAAYGDRIESLFDEPQDVEWALADGRFHVLQARPVTALFPVPDGAPTDELRVYYSFGHRQGMPDAMPPFVLDYWRRLTDEVTAQFGIPGRFGAEAGGRLYIDITPYLARPRLRDLLFDRFEAIDEPMVADLRDLLDERADELPPVETDAVSRIRTAGSLCSRLAPRVAEMVVGLVSGLVDPDPLSAPVRTRRFYGARCDEAVGRIRAGADHDTRIRRAMNETAASLEWVFEEFYPFYAAMVARPLLERLCPDGRDDIEALVRGIDDDPVTAMNLALGDVAVVARENPAVADALRAGEEYETVRRREGGEAFAAALDAFLDEYGFRAAGEIDFSRPRYRDDPAPLLRTVRGLLAADTDESPRDRSRRLRARATAARERLRSAADTGIAGPVRRRLVDHLAAVYRGYFGVRELPKFGISPLFAETREQVLGAGETLTETGRLDDPEDVWLLRLDELATLLDDPEASVDLSDRRREFERHQRLRPPRFVTSDGEVPRARVERASDPSAALAGTGASAGVVEGVARVVTTPATADLEAGEILVCPYVDPGWTPLFLNAAGLVTEVGGRLTHGSLVAREHGIPAVVAVDDATARIRSGQRVRVDGDRGIVDRLE</sequence>
<name>A0A7T3FXL9_9EURY</name>
<dbReference type="AlphaFoldDB" id="A0A7T3FXL9"/>
<dbReference type="SUPFAM" id="SSF56059">
    <property type="entry name" value="Glutathione synthetase ATP-binding domain-like"/>
    <property type="match status" value="1"/>
</dbReference>
<evidence type="ECO:0000313" key="5">
    <source>
        <dbReference type="Proteomes" id="UP000595001"/>
    </source>
</evidence>
<keyword evidence="4" id="KW-0670">Pyruvate</keyword>
<dbReference type="EMBL" id="CP065856">
    <property type="protein sequence ID" value="QPV62560.1"/>
    <property type="molecule type" value="Genomic_DNA"/>
</dbReference>
<dbReference type="InterPro" id="IPR013815">
    <property type="entry name" value="ATP_grasp_subdomain_1"/>
</dbReference>
<dbReference type="Proteomes" id="UP000595001">
    <property type="component" value="Chromosome"/>
</dbReference>
<accession>A0A7T3FXL9</accession>
<dbReference type="Gene3D" id="3.50.30.10">
    <property type="entry name" value="Phosphohistidine domain"/>
    <property type="match status" value="1"/>
</dbReference>
<organism evidence="4 5">
    <name type="scientific">Halosimplex litoreum</name>
    <dbReference type="NCBI Taxonomy" id="1198301"/>
    <lineage>
        <taxon>Archaea</taxon>
        <taxon>Methanobacteriati</taxon>
        <taxon>Methanobacteriota</taxon>
        <taxon>Stenosarchaea group</taxon>
        <taxon>Halobacteria</taxon>
        <taxon>Halobacteriales</taxon>
        <taxon>Haloarculaceae</taxon>
        <taxon>Halosimplex</taxon>
    </lineage>
</organism>
<dbReference type="GeneID" id="60590384"/>
<dbReference type="Gene3D" id="3.30.1490.20">
    <property type="entry name" value="ATP-grasp fold, A domain"/>
    <property type="match status" value="1"/>
</dbReference>
<reference evidence="4 5" key="1">
    <citation type="submission" date="2020-12" db="EMBL/GenBank/DDBJ databases">
        <title>Halosimplex halophilum sp. nov. and Halosimplex salinum sp. nov., two new members of the genus Halosimplex.</title>
        <authorList>
            <person name="Cui H.L."/>
        </authorList>
    </citation>
    <scope>NUCLEOTIDE SEQUENCE [LARGE SCALE GENOMIC DNA]</scope>
    <source>
        <strain evidence="4 5">YGH94</strain>
    </source>
</reference>
<dbReference type="InterPro" id="IPR002192">
    <property type="entry name" value="PPDK_AMP/ATP-bd"/>
</dbReference>
<dbReference type="InterPro" id="IPR036637">
    <property type="entry name" value="Phosphohistidine_dom_sf"/>
</dbReference>
<keyword evidence="4" id="KW-0418">Kinase</keyword>
<evidence type="ECO:0000259" key="2">
    <source>
        <dbReference type="Pfam" id="PF00391"/>
    </source>
</evidence>
<feature type="domain" description="PEP-utilising enzyme mobile" evidence="2">
    <location>
        <begin position="810"/>
        <end position="880"/>
    </location>
</feature>
<feature type="region of interest" description="Disordered" evidence="1">
    <location>
        <begin position="244"/>
        <end position="266"/>
    </location>
</feature>
<dbReference type="InterPro" id="IPR008279">
    <property type="entry name" value="PEP-util_enz_mobile_dom"/>
</dbReference>
<dbReference type="Pfam" id="PF01326">
    <property type="entry name" value="PPDK_N"/>
    <property type="match status" value="1"/>
</dbReference>
<evidence type="ECO:0000256" key="1">
    <source>
        <dbReference type="SAM" id="MobiDB-lite"/>
    </source>
</evidence>
<evidence type="ECO:0000313" key="4">
    <source>
        <dbReference type="EMBL" id="QPV62560.1"/>
    </source>
</evidence>
<gene>
    <name evidence="4" type="ORF">I7X12_17785</name>
</gene>
<protein>
    <submittedName>
        <fullName evidence="4">Pyruvate, phosphate dikinase</fullName>
    </submittedName>
</protein>
<dbReference type="InterPro" id="IPR051549">
    <property type="entry name" value="PEP_Utilizing_Enz"/>
</dbReference>
<dbReference type="SUPFAM" id="SSF52009">
    <property type="entry name" value="Phosphohistidine domain"/>
    <property type="match status" value="1"/>
</dbReference>
<proteinExistence type="predicted"/>
<dbReference type="Gene3D" id="3.30.470.20">
    <property type="entry name" value="ATP-grasp fold, B domain"/>
    <property type="match status" value="1"/>
</dbReference>
<dbReference type="PANTHER" id="PTHR43615:SF1">
    <property type="entry name" value="PPDK_N DOMAIN-CONTAINING PROTEIN"/>
    <property type="match status" value="1"/>
</dbReference>
<dbReference type="RefSeq" id="WP_198061360.1">
    <property type="nucleotide sequence ID" value="NZ_CP065856.1"/>
</dbReference>
<keyword evidence="4" id="KW-0808">Transferase</keyword>
<keyword evidence="5" id="KW-1185">Reference proteome</keyword>
<dbReference type="GO" id="GO:0016301">
    <property type="term" value="F:kinase activity"/>
    <property type="evidence" value="ECO:0007669"/>
    <property type="project" value="UniProtKB-KW"/>
</dbReference>
<dbReference type="PANTHER" id="PTHR43615">
    <property type="entry name" value="PHOSPHOENOLPYRUVATE SYNTHASE-RELATED"/>
    <property type="match status" value="1"/>
</dbReference>
<dbReference type="OrthoDB" id="23397at2157"/>
<dbReference type="KEGG" id="hlt:I7X12_17785"/>
<dbReference type="GO" id="GO:0005524">
    <property type="term" value="F:ATP binding"/>
    <property type="evidence" value="ECO:0007669"/>
    <property type="project" value="InterPro"/>
</dbReference>
<evidence type="ECO:0000259" key="3">
    <source>
        <dbReference type="Pfam" id="PF01326"/>
    </source>
</evidence>